<feature type="domain" description="Transposase IS66 zinc-finger binding" evidence="3">
    <location>
        <begin position="98"/>
        <end position="140"/>
    </location>
</feature>
<protein>
    <submittedName>
        <fullName evidence="4">IS66 family transposase</fullName>
    </submittedName>
</protein>
<dbReference type="InterPro" id="IPR004291">
    <property type="entry name" value="Transposase_IS66_central"/>
</dbReference>
<sequence>MTEAEATGLYLSGLKPTMIVLLEQDKLISRQQAKINDLERQFALAKRHPSTPSGMQAAFTKANRASASKRKKKKGKRRGIHRPPPSKIDETKEHVLDRCPDCCNPLPPASETRQRFTEELPVVKPRVIKHVIYRYWCRVCRKIVESPVTDALPKSAIGLRTVVYSAWLHYILGVSFDKIIQLLNLSAHFKISTGGLFGAWHNLARILQPLYDQVGRGAKWSAVLHADETSWRVNGCTHWLWCFTNKHLAYYVIDRCRGSPVALRVLGKYFAGVLVTDFLAAYGLIRALAKQKCLVHLLREIIRVNLFDSSPQWKDFRNQLKRLVLDGLRLGRQRVELNPACFERRKALLRQRLVELYVKPCSNENAGRLRKRLERHRNEIFTFLDFPEVTADNNHAERQIRPAVVSRKTSYGNRSKQGADTQAMLLSIFRTLELRGYNPVNTLLFLAQEHLRTGKPMTLPPTLACTPTVEQPRIETAAV</sequence>
<dbReference type="Pfam" id="PF13005">
    <property type="entry name" value="zf-IS66"/>
    <property type="match status" value="1"/>
</dbReference>
<dbReference type="Proteomes" id="UP000753196">
    <property type="component" value="Unassembled WGS sequence"/>
</dbReference>
<proteinExistence type="predicted"/>
<name>A0A932QYC3_9BACT</name>
<evidence type="ECO:0000313" key="4">
    <source>
        <dbReference type="EMBL" id="MBI3631099.1"/>
    </source>
</evidence>
<feature type="compositionally biased region" description="Basic residues" evidence="1">
    <location>
        <begin position="67"/>
        <end position="81"/>
    </location>
</feature>
<dbReference type="NCBIfam" id="NF033517">
    <property type="entry name" value="transpos_IS66"/>
    <property type="match status" value="1"/>
</dbReference>
<evidence type="ECO:0000259" key="3">
    <source>
        <dbReference type="Pfam" id="PF13005"/>
    </source>
</evidence>
<comment type="caution">
    <text evidence="4">The sequence shown here is derived from an EMBL/GenBank/DDBJ whole genome shotgun (WGS) entry which is preliminary data.</text>
</comment>
<dbReference type="InterPro" id="IPR024474">
    <property type="entry name" value="Znf_dom_IS66"/>
</dbReference>
<evidence type="ECO:0000256" key="1">
    <source>
        <dbReference type="SAM" id="MobiDB-lite"/>
    </source>
</evidence>
<dbReference type="PANTHER" id="PTHR33678:SF2">
    <property type="match status" value="1"/>
</dbReference>
<dbReference type="Pfam" id="PF03050">
    <property type="entry name" value="DDE_Tnp_IS66"/>
    <property type="match status" value="1"/>
</dbReference>
<organism evidence="4 5">
    <name type="scientific">Candidatus Sungiibacteriota bacterium</name>
    <dbReference type="NCBI Taxonomy" id="2750080"/>
    <lineage>
        <taxon>Bacteria</taxon>
        <taxon>Candidatus Sungiibacteriota</taxon>
    </lineage>
</organism>
<dbReference type="AlphaFoldDB" id="A0A932QYC3"/>
<evidence type="ECO:0000259" key="2">
    <source>
        <dbReference type="Pfam" id="PF03050"/>
    </source>
</evidence>
<dbReference type="EMBL" id="JACQCR010000045">
    <property type="protein sequence ID" value="MBI3631099.1"/>
    <property type="molecule type" value="Genomic_DNA"/>
</dbReference>
<gene>
    <name evidence="4" type="ORF">HY221_02070</name>
</gene>
<evidence type="ECO:0000313" key="5">
    <source>
        <dbReference type="Proteomes" id="UP000753196"/>
    </source>
</evidence>
<feature type="region of interest" description="Disordered" evidence="1">
    <location>
        <begin position="46"/>
        <end position="91"/>
    </location>
</feature>
<accession>A0A932QYC3</accession>
<feature type="domain" description="Transposase IS66 central" evidence="2">
    <location>
        <begin position="157"/>
        <end position="420"/>
    </location>
</feature>
<dbReference type="PANTHER" id="PTHR33678">
    <property type="entry name" value="BLL1576 PROTEIN"/>
    <property type="match status" value="1"/>
</dbReference>
<dbReference type="InterPro" id="IPR052344">
    <property type="entry name" value="Transposase-related"/>
</dbReference>
<reference evidence="4" key="1">
    <citation type="submission" date="2020-07" db="EMBL/GenBank/DDBJ databases">
        <title>Huge and variable diversity of episymbiotic CPR bacteria and DPANN archaea in groundwater ecosystems.</title>
        <authorList>
            <person name="He C.Y."/>
            <person name="Keren R."/>
            <person name="Whittaker M."/>
            <person name="Farag I.F."/>
            <person name="Doudna J."/>
            <person name="Cate J.H.D."/>
            <person name="Banfield J.F."/>
        </authorList>
    </citation>
    <scope>NUCLEOTIDE SEQUENCE</scope>
    <source>
        <strain evidence="4">NC_groundwater_973_Pr1_S-0.2um_54_13</strain>
    </source>
</reference>